<reference evidence="1 2" key="1">
    <citation type="journal article" date="2018" name="Nat. Ecol. Evol.">
        <title>Pezizomycetes genomes reveal the molecular basis of ectomycorrhizal truffle lifestyle.</title>
        <authorList>
            <person name="Murat C."/>
            <person name="Payen T."/>
            <person name="Noel B."/>
            <person name="Kuo A."/>
            <person name="Morin E."/>
            <person name="Chen J."/>
            <person name="Kohler A."/>
            <person name="Krizsan K."/>
            <person name="Balestrini R."/>
            <person name="Da Silva C."/>
            <person name="Montanini B."/>
            <person name="Hainaut M."/>
            <person name="Levati E."/>
            <person name="Barry K.W."/>
            <person name="Belfiori B."/>
            <person name="Cichocki N."/>
            <person name="Clum A."/>
            <person name="Dockter R.B."/>
            <person name="Fauchery L."/>
            <person name="Guy J."/>
            <person name="Iotti M."/>
            <person name="Le Tacon F."/>
            <person name="Lindquist E.A."/>
            <person name="Lipzen A."/>
            <person name="Malagnac F."/>
            <person name="Mello A."/>
            <person name="Molinier V."/>
            <person name="Miyauchi S."/>
            <person name="Poulain J."/>
            <person name="Riccioni C."/>
            <person name="Rubini A."/>
            <person name="Sitrit Y."/>
            <person name="Splivallo R."/>
            <person name="Traeger S."/>
            <person name="Wang M."/>
            <person name="Zifcakova L."/>
            <person name="Wipf D."/>
            <person name="Zambonelli A."/>
            <person name="Paolocci F."/>
            <person name="Nowrousian M."/>
            <person name="Ottonello S."/>
            <person name="Baldrian P."/>
            <person name="Spatafora J.W."/>
            <person name="Henrissat B."/>
            <person name="Nagy L.G."/>
            <person name="Aury J.M."/>
            <person name="Wincker P."/>
            <person name="Grigoriev I.V."/>
            <person name="Bonfante P."/>
            <person name="Martin F.M."/>
        </authorList>
    </citation>
    <scope>NUCLEOTIDE SEQUENCE [LARGE SCALE GENOMIC DNA]</scope>
    <source>
        <strain evidence="1 2">ATCC MYA-4762</strain>
    </source>
</reference>
<keyword evidence="2" id="KW-1185">Reference proteome</keyword>
<protein>
    <submittedName>
        <fullName evidence="1">Uncharacterized protein</fullName>
    </submittedName>
</protein>
<proteinExistence type="predicted"/>
<dbReference type="Proteomes" id="UP000267821">
    <property type="component" value="Unassembled WGS sequence"/>
</dbReference>
<dbReference type="EMBL" id="ML121564">
    <property type="protein sequence ID" value="RPB21062.1"/>
    <property type="molecule type" value="Genomic_DNA"/>
</dbReference>
<evidence type="ECO:0000313" key="1">
    <source>
        <dbReference type="EMBL" id="RPB21062.1"/>
    </source>
</evidence>
<gene>
    <name evidence="1" type="ORF">L211DRAFT_841052</name>
</gene>
<evidence type="ECO:0000313" key="2">
    <source>
        <dbReference type="Proteomes" id="UP000267821"/>
    </source>
</evidence>
<accession>A0A3N4LI01</accession>
<dbReference type="AlphaFoldDB" id="A0A3N4LI01"/>
<dbReference type="InParanoid" id="A0A3N4LI01"/>
<name>A0A3N4LI01_9PEZI</name>
<sequence>MREDQEPFQEYEYAELKETQEEDVTFCPNRVDLFDMGRWPPVSSVHYPPRTQAQDQQQSDPVDQKILAWQTIHRESTYDPKLDRTREFEQSRCMCLQAGLSLPLCHGCYVLGCYNDWKYISFARNNTGCCECGAMVVDFPGENEGEIIPGAIWNPKRDTLAGAEVQTDKEGNRTPPLGETIEGLCGWCGFRVYQQEKKWHLPLTDSEWLAHEQKQKQNQVTP</sequence>
<dbReference type="OrthoDB" id="10324792at2759"/>
<organism evidence="1 2">
    <name type="scientific">Terfezia boudieri ATCC MYA-4762</name>
    <dbReference type="NCBI Taxonomy" id="1051890"/>
    <lineage>
        <taxon>Eukaryota</taxon>
        <taxon>Fungi</taxon>
        <taxon>Dikarya</taxon>
        <taxon>Ascomycota</taxon>
        <taxon>Pezizomycotina</taxon>
        <taxon>Pezizomycetes</taxon>
        <taxon>Pezizales</taxon>
        <taxon>Pezizaceae</taxon>
        <taxon>Terfezia</taxon>
    </lineage>
</organism>